<evidence type="ECO:0000256" key="1">
    <source>
        <dbReference type="SAM" id="Coils"/>
    </source>
</evidence>
<protein>
    <recommendedName>
        <fullName evidence="5">Coiled-coil domain containing 17</fullName>
    </recommendedName>
</protein>
<evidence type="ECO:0000256" key="2">
    <source>
        <dbReference type="SAM" id="MobiDB-lite"/>
    </source>
</evidence>
<accession>A0A9N7UGP3</accession>
<proteinExistence type="predicted"/>
<dbReference type="PANTHER" id="PTHR33820:SF4">
    <property type="entry name" value="COILED-COIL DOMAIN-CONTAINING PROTEIN 17"/>
    <property type="match status" value="1"/>
</dbReference>
<dbReference type="InterPro" id="IPR038800">
    <property type="entry name" value="CCDC17"/>
</dbReference>
<keyword evidence="4" id="KW-1185">Reference proteome</keyword>
<comment type="caution">
    <text evidence="3">The sequence shown here is derived from an EMBL/GenBank/DDBJ whole genome shotgun (WGS) entry which is preliminary data.</text>
</comment>
<gene>
    <name evidence="3" type="ORF">PLEPLA_LOCUS19104</name>
</gene>
<dbReference type="EMBL" id="CADEAL010001306">
    <property type="protein sequence ID" value="CAB1431105.1"/>
    <property type="molecule type" value="Genomic_DNA"/>
</dbReference>
<reference evidence="3" key="1">
    <citation type="submission" date="2020-03" db="EMBL/GenBank/DDBJ databases">
        <authorList>
            <person name="Weist P."/>
        </authorList>
    </citation>
    <scope>NUCLEOTIDE SEQUENCE</scope>
</reference>
<evidence type="ECO:0008006" key="5">
    <source>
        <dbReference type="Google" id="ProtNLM"/>
    </source>
</evidence>
<feature type="region of interest" description="Disordered" evidence="2">
    <location>
        <begin position="70"/>
        <end position="92"/>
    </location>
</feature>
<dbReference type="AlphaFoldDB" id="A0A9N7UGP3"/>
<feature type="coiled-coil region" evidence="1">
    <location>
        <begin position="154"/>
        <end position="200"/>
    </location>
</feature>
<name>A0A9N7UGP3_PLEPL</name>
<evidence type="ECO:0000313" key="3">
    <source>
        <dbReference type="EMBL" id="CAB1431105.1"/>
    </source>
</evidence>
<keyword evidence="1" id="KW-0175">Coiled coil</keyword>
<organism evidence="3 4">
    <name type="scientific">Pleuronectes platessa</name>
    <name type="common">European plaice</name>
    <dbReference type="NCBI Taxonomy" id="8262"/>
    <lineage>
        <taxon>Eukaryota</taxon>
        <taxon>Metazoa</taxon>
        <taxon>Chordata</taxon>
        <taxon>Craniata</taxon>
        <taxon>Vertebrata</taxon>
        <taxon>Euteleostomi</taxon>
        <taxon>Actinopterygii</taxon>
        <taxon>Neopterygii</taxon>
        <taxon>Teleostei</taxon>
        <taxon>Neoteleostei</taxon>
        <taxon>Acanthomorphata</taxon>
        <taxon>Carangaria</taxon>
        <taxon>Pleuronectiformes</taxon>
        <taxon>Pleuronectoidei</taxon>
        <taxon>Pleuronectidae</taxon>
        <taxon>Pleuronectes</taxon>
    </lineage>
</organism>
<feature type="coiled-coil region" evidence="1">
    <location>
        <begin position="259"/>
        <end position="286"/>
    </location>
</feature>
<sequence>GDQSYLEVTRGHRMEKTLICRACHMVFRSTRLLEKHTAKFCIGGGGVDAKQTRAPDLLQTSVQRRIPVRRSRAEAELESGAEDKRATAQTDGGALRNLTDEFHRLRMSIEENLPNWSGSSEPSPRHLGHTEGLKEMREKATLHQRQVALIHAHHRQLEQQRDELAHQVSVLSEQSRSSQLDNLLMELREQEERNEETLQYLARHLHALQVSLPCLVPLSKAPYSPNICSPSACTRLLTALCVLHQMEVRPRLPGPSWELLALEQENQRLEEEILRMQLDRERKQDNEAAVRTEHWLIQREKLQQSLQAEVERGGEAPWSCRQPPPLFPLQTKTHSQAPFPLLKTRSSSSTSGRHVMDPLDSLGPAPYDPAAGFVVFFDLALGVDASQKALRLVAALCSEGVEVGPPTPLPPVQCLPGLSSPYSHSLAPGNYALLSVKQPVPRIQPSASLCLVVEVQAAQRSGCSQPGGVQTVALWLDTTGTLRSTQPGSCAPSLCSGHWRMPVRCLPVKPSLSIAQLNTVHQVGHMELCVRLANSRDEDTQTLVRPDPASTRHYRYQAVVSSLHATGQAAPSVSAPAAVNQPCCPLSSTHHTNPPPTDGASQS</sequence>
<dbReference type="PANTHER" id="PTHR33820">
    <property type="entry name" value="COILED-COIL DOMAIN-CONTAINING PROTEIN 17"/>
    <property type="match status" value="1"/>
</dbReference>
<dbReference type="Proteomes" id="UP001153269">
    <property type="component" value="Unassembled WGS sequence"/>
</dbReference>
<evidence type="ECO:0000313" key="4">
    <source>
        <dbReference type="Proteomes" id="UP001153269"/>
    </source>
</evidence>
<feature type="compositionally biased region" description="Basic and acidic residues" evidence="2">
    <location>
        <begin position="71"/>
        <end position="86"/>
    </location>
</feature>
<feature type="non-terminal residue" evidence="3">
    <location>
        <position position="1"/>
    </location>
</feature>